<dbReference type="Proteomes" id="UP000068905">
    <property type="component" value="Chromosome"/>
</dbReference>
<evidence type="ECO:0000256" key="7">
    <source>
        <dbReference type="ARBA" id="ARBA00022884"/>
    </source>
</evidence>
<accession>A0A0M4L594</accession>
<evidence type="ECO:0000313" key="10">
    <source>
        <dbReference type="EMBL" id="ALE01800.1"/>
    </source>
</evidence>
<dbReference type="GO" id="GO:0005829">
    <property type="term" value="C:cytosol"/>
    <property type="evidence" value="ECO:0007669"/>
    <property type="project" value="UniProtKB-ARBA"/>
</dbReference>
<keyword evidence="3 8" id="KW-0963">Cytoplasm</keyword>
<dbReference type="SMART" id="SM00316">
    <property type="entry name" value="S1"/>
    <property type="match status" value="1"/>
</dbReference>
<dbReference type="KEGG" id="tsn:W908_03935"/>
<proteinExistence type="inferred from homology"/>
<dbReference type="SUPFAM" id="SSF50249">
    <property type="entry name" value="Nucleic acid-binding proteins"/>
    <property type="match status" value="4"/>
</dbReference>
<dbReference type="NCBIfam" id="TIGR02063">
    <property type="entry name" value="RNase_R"/>
    <property type="match status" value="1"/>
</dbReference>
<evidence type="ECO:0000256" key="6">
    <source>
        <dbReference type="ARBA" id="ARBA00022839"/>
    </source>
</evidence>
<dbReference type="InterPro" id="IPR022966">
    <property type="entry name" value="RNase_II/R_CS"/>
</dbReference>
<dbReference type="PANTHER" id="PTHR23355">
    <property type="entry name" value="RIBONUCLEASE"/>
    <property type="match status" value="1"/>
</dbReference>
<dbReference type="Pfam" id="PF00773">
    <property type="entry name" value="RNB"/>
    <property type="match status" value="1"/>
</dbReference>
<evidence type="ECO:0000256" key="5">
    <source>
        <dbReference type="ARBA" id="ARBA00022801"/>
    </source>
</evidence>
<dbReference type="GO" id="GO:0003723">
    <property type="term" value="F:RNA binding"/>
    <property type="evidence" value="ECO:0007669"/>
    <property type="project" value="UniProtKB-UniRule"/>
</dbReference>
<dbReference type="STRING" id="1125411.W908_03935"/>
<dbReference type="PROSITE" id="PS01175">
    <property type="entry name" value="RIBONUCLEASE_II"/>
    <property type="match status" value="1"/>
</dbReference>
<dbReference type="InterPro" id="IPR004476">
    <property type="entry name" value="RNase_II/RNase_R"/>
</dbReference>
<dbReference type="GO" id="GO:0006402">
    <property type="term" value="P:mRNA catabolic process"/>
    <property type="evidence" value="ECO:0007669"/>
    <property type="project" value="TreeGrafter"/>
</dbReference>
<dbReference type="AlphaFoldDB" id="A0A0M4L594"/>
<dbReference type="Pfam" id="PF08206">
    <property type="entry name" value="OB_RNB"/>
    <property type="match status" value="1"/>
</dbReference>
<evidence type="ECO:0000256" key="3">
    <source>
        <dbReference type="ARBA" id="ARBA00022490"/>
    </source>
</evidence>
<dbReference type="InterPro" id="IPR011129">
    <property type="entry name" value="CSD"/>
</dbReference>
<dbReference type="InterPro" id="IPR012340">
    <property type="entry name" value="NA-bd_OB-fold"/>
</dbReference>
<evidence type="ECO:0000313" key="11">
    <source>
        <dbReference type="Proteomes" id="UP000068905"/>
    </source>
</evidence>
<comment type="similarity">
    <text evidence="8">Belongs to the RNR ribonuclease family. RNase R subfamily.</text>
</comment>
<dbReference type="InterPro" id="IPR011805">
    <property type="entry name" value="RNase_R"/>
</dbReference>
<keyword evidence="11" id="KW-1185">Reference proteome</keyword>
<keyword evidence="5 8" id="KW-0378">Hydrolase</keyword>
<dbReference type="InterPro" id="IPR001900">
    <property type="entry name" value="RNase_II/R"/>
</dbReference>
<dbReference type="GO" id="GO:0008859">
    <property type="term" value="F:exoribonuclease II activity"/>
    <property type="evidence" value="ECO:0007669"/>
    <property type="project" value="UniProtKB-UniRule"/>
</dbReference>
<keyword evidence="7 8" id="KW-0694">RNA-binding</keyword>
<comment type="subcellular location">
    <subcellularLocation>
        <location evidence="2 8">Cytoplasm</location>
    </subcellularLocation>
</comment>
<dbReference type="RefSeq" id="WP_053820014.1">
    <property type="nucleotide sequence ID" value="NZ_CP006911.1"/>
</dbReference>
<dbReference type="InterPro" id="IPR050180">
    <property type="entry name" value="RNR_Ribonuclease"/>
</dbReference>
<sequence length="704" mass="80482">MSDPHYHREAEKYESPIPSREHILSFIQEKPKSKRQLFELLSLEDDQKKAFERRLRAMVRDKQLSCNKSGVYRPFSNRGLLSGTVIANPKGFGFVALDKGGKDLRLSSQQMKLAFHGDKVKVRLLNRKLDAEIVEVTETVSTLVGRLHIDHQRSYVIVDDKRIKHEIQIVKLLEGCKDNQVVVIEVLTSPTLEKNATGKVTSILGNYLDEGVEVDSAIHRHQIPSTFGEKALQESANLPTKVMPKDKKNRVDITNLELVTIDGEDSRDFDDAVYAIPSENGWKLIVAIADVSHYVKEGTELDSESLERGNSVYFPHRVVPMLPEAISNGLCSLNPKVERLCMACEMEIDSLGSLLNYKFYPAVMLSHARLTYTEVNEMLENKESPLRKKYSRIKENVDYLYGLYQTLRISRQKRGVMDFDRIESQILFDDKGKIENIVARKRNDAHKLIEECMLMANQAAAKYLQTENEDFLYRVHPKPTPEKVEITRQFLTAIDLRLDGGLEPDTSDFAKLLKKAVGREDENIIKTVVLRTMKQATYTPKNEGHFGLAFEDYAHFTSPIRRYPDLLVHRAIKRSLSNKKREQSQRMAEMGTHLSMTERRADDASRDVEQWLKCEYMRDKVGDSFSGVISGVAGFGLFVELSDIFVEGLVSVRDLKEDYFNFDDVHHQLKGQRGGKIYRLGDTIKVKVASVNLDDRKIEFIPVH</sequence>
<evidence type="ECO:0000256" key="2">
    <source>
        <dbReference type="ARBA" id="ARBA00004496"/>
    </source>
</evidence>
<dbReference type="OrthoDB" id="9764149at2"/>
<feature type="domain" description="S1 motif" evidence="9">
    <location>
        <begin position="622"/>
        <end position="703"/>
    </location>
</feature>
<dbReference type="PATRIC" id="fig|1125411.7.peg.769"/>
<dbReference type="NCBIfam" id="TIGR00358">
    <property type="entry name" value="3_prime_RNase"/>
    <property type="match status" value="1"/>
</dbReference>
<protein>
    <recommendedName>
        <fullName evidence="8">Ribonuclease R</fullName>
        <shortName evidence="8">RNase R</shortName>
        <ecNumber evidence="8">3.1.13.1</ecNumber>
    </recommendedName>
</protein>
<keyword evidence="6 8" id="KW-0269">Exonuclease</keyword>
<dbReference type="CDD" id="cd04471">
    <property type="entry name" value="S1_RNase_R"/>
    <property type="match status" value="1"/>
</dbReference>
<evidence type="ECO:0000256" key="4">
    <source>
        <dbReference type="ARBA" id="ARBA00022722"/>
    </source>
</evidence>
<dbReference type="InterPro" id="IPR013223">
    <property type="entry name" value="RNase_B_OB_dom"/>
</dbReference>
<dbReference type="SMART" id="SM00357">
    <property type="entry name" value="CSP"/>
    <property type="match status" value="1"/>
</dbReference>
<dbReference type="InterPro" id="IPR040476">
    <property type="entry name" value="CSD2"/>
</dbReference>
<dbReference type="SMART" id="SM00955">
    <property type="entry name" value="RNB"/>
    <property type="match status" value="1"/>
</dbReference>
<dbReference type="Pfam" id="PF17876">
    <property type="entry name" value="CSD2"/>
    <property type="match status" value="1"/>
</dbReference>
<dbReference type="EC" id="3.1.13.1" evidence="8"/>
<organism evidence="10 11">
    <name type="scientific">Candidatus Pseudothioglobus singularis PS1</name>
    <dbReference type="NCBI Taxonomy" id="1125411"/>
    <lineage>
        <taxon>Bacteria</taxon>
        <taxon>Pseudomonadati</taxon>
        <taxon>Pseudomonadota</taxon>
        <taxon>Gammaproteobacteria</taxon>
        <taxon>Candidatus Pseudothioglobaceae</taxon>
        <taxon>Candidatus Pseudothioglobus</taxon>
    </lineage>
</organism>
<evidence type="ECO:0000256" key="1">
    <source>
        <dbReference type="ARBA" id="ARBA00001849"/>
    </source>
</evidence>
<keyword evidence="4 8" id="KW-0540">Nuclease</keyword>
<dbReference type="EMBL" id="CP006911">
    <property type="protein sequence ID" value="ALE01800.1"/>
    <property type="molecule type" value="Genomic_DNA"/>
</dbReference>
<evidence type="ECO:0000256" key="8">
    <source>
        <dbReference type="HAMAP-Rule" id="MF_01895"/>
    </source>
</evidence>
<comment type="function">
    <text evidence="8">3'-5' exoribonuclease that releases 5'-nucleoside monophosphates and is involved in maturation of structured RNAs.</text>
</comment>
<dbReference type="HAMAP" id="MF_01895">
    <property type="entry name" value="RNase_R"/>
    <property type="match status" value="1"/>
</dbReference>
<gene>
    <name evidence="8" type="primary">rnr</name>
    <name evidence="10" type="ORF">W908_03935</name>
</gene>
<dbReference type="PROSITE" id="PS50126">
    <property type="entry name" value="S1"/>
    <property type="match status" value="1"/>
</dbReference>
<dbReference type="Pfam" id="PF00575">
    <property type="entry name" value="S1"/>
    <property type="match status" value="1"/>
</dbReference>
<name>A0A0M4L594_9GAMM</name>
<evidence type="ECO:0000259" key="9">
    <source>
        <dbReference type="PROSITE" id="PS50126"/>
    </source>
</evidence>
<dbReference type="PANTHER" id="PTHR23355:SF9">
    <property type="entry name" value="DIS3-LIKE EXONUCLEASE 2"/>
    <property type="match status" value="1"/>
</dbReference>
<dbReference type="InterPro" id="IPR003029">
    <property type="entry name" value="S1_domain"/>
</dbReference>
<comment type="catalytic activity">
    <reaction evidence="1 8">
        <text>Exonucleolytic cleavage in the 3'- to 5'-direction to yield nucleoside 5'-phosphates.</text>
        <dbReference type="EC" id="3.1.13.1"/>
    </reaction>
</comment>
<dbReference type="Gene3D" id="2.40.50.140">
    <property type="entry name" value="Nucleic acid-binding proteins"/>
    <property type="match status" value="2"/>
</dbReference>
<reference evidence="10 11" key="1">
    <citation type="journal article" date="2015" name="Genome Announc.">
        <title>Genome Sequence of 'Candidatus Thioglobus singularis' Strain PS1, a Mixotroph from the SUP05 Clade of Marine Gammaproteobacteria.</title>
        <authorList>
            <person name="Marshall K.T."/>
            <person name="Morris R.M."/>
        </authorList>
    </citation>
    <scope>NUCLEOTIDE SEQUENCE [LARGE SCALE GENOMIC DNA]</scope>
    <source>
        <strain evidence="10 11">PS1</strain>
    </source>
</reference>